<feature type="domain" description="Reverse transcriptase zinc-binding" evidence="1">
    <location>
        <begin position="116"/>
        <end position="200"/>
    </location>
</feature>
<evidence type="ECO:0000259" key="1">
    <source>
        <dbReference type="Pfam" id="PF13966"/>
    </source>
</evidence>
<keyword evidence="2" id="KW-1185">Reference proteome</keyword>
<sequence length="296" mass="34366">MVFFDGSHLLCKAAVLFGWLGIITTTSEKASFWYDTWSSYGPLIKRLGVEGPRELRIPIDSTVAQVCDANGWRLPPSRSQNRSDLQNHLLTVPLPSTVAENDYYSWVIHDKQFQSFPTAKTWEALRPSKAHKNWASSVWFKGATPKHSFTMWVAQLSRLPTRTRLASWGLQIPVSCCLCGRFNETQDHLLLTCVYSEQVWDLVLTRLRLSPCVFYTWDSLLAWTRMKTEFAPPILRKLAAQSVVYNIWKQRNKILHNQLHVTPEELFNGIDKELRNTILARRSRKQFRDLMALWIR</sequence>
<organism evidence="2 3">
    <name type="scientific">Camelina sativa</name>
    <name type="common">False flax</name>
    <name type="synonym">Myagrum sativum</name>
    <dbReference type="NCBI Taxonomy" id="90675"/>
    <lineage>
        <taxon>Eukaryota</taxon>
        <taxon>Viridiplantae</taxon>
        <taxon>Streptophyta</taxon>
        <taxon>Embryophyta</taxon>
        <taxon>Tracheophyta</taxon>
        <taxon>Spermatophyta</taxon>
        <taxon>Magnoliopsida</taxon>
        <taxon>eudicotyledons</taxon>
        <taxon>Gunneridae</taxon>
        <taxon>Pentapetalae</taxon>
        <taxon>rosids</taxon>
        <taxon>malvids</taxon>
        <taxon>Brassicales</taxon>
        <taxon>Brassicaceae</taxon>
        <taxon>Camelineae</taxon>
        <taxon>Camelina</taxon>
    </lineage>
</organism>
<dbReference type="PANTHER" id="PTHR33116">
    <property type="entry name" value="REVERSE TRANSCRIPTASE ZINC-BINDING DOMAIN-CONTAINING PROTEIN-RELATED-RELATED"/>
    <property type="match status" value="1"/>
</dbReference>
<accession>A0ABM1QF45</accession>
<dbReference type="PANTHER" id="PTHR33116:SF78">
    <property type="entry name" value="OS12G0587133 PROTEIN"/>
    <property type="match status" value="1"/>
</dbReference>
<dbReference type="Proteomes" id="UP000694864">
    <property type="component" value="Chromosome 9"/>
</dbReference>
<evidence type="ECO:0000313" key="3">
    <source>
        <dbReference type="RefSeq" id="XP_019085383.1"/>
    </source>
</evidence>
<dbReference type="RefSeq" id="XP_019085383.1">
    <property type="nucleotide sequence ID" value="XM_019229838.1"/>
</dbReference>
<proteinExistence type="predicted"/>
<protein>
    <submittedName>
        <fullName evidence="3">Uncharacterized protein LOC104714907</fullName>
    </submittedName>
</protein>
<reference evidence="2" key="1">
    <citation type="journal article" date="2014" name="Nat. Commun.">
        <title>The emerging biofuel crop Camelina sativa retains a highly undifferentiated hexaploid genome structure.</title>
        <authorList>
            <person name="Kagale S."/>
            <person name="Koh C."/>
            <person name="Nixon J."/>
            <person name="Bollina V."/>
            <person name="Clarke W.E."/>
            <person name="Tuteja R."/>
            <person name="Spillane C."/>
            <person name="Robinson S.J."/>
            <person name="Links M.G."/>
            <person name="Clarke C."/>
            <person name="Higgins E.E."/>
            <person name="Huebert T."/>
            <person name="Sharpe A.G."/>
            <person name="Parkin I.A."/>
        </authorList>
    </citation>
    <scope>NUCLEOTIDE SEQUENCE [LARGE SCALE GENOMIC DNA]</scope>
    <source>
        <strain evidence="2">cv. DH55</strain>
    </source>
</reference>
<evidence type="ECO:0000313" key="2">
    <source>
        <dbReference type="Proteomes" id="UP000694864"/>
    </source>
</evidence>
<dbReference type="InterPro" id="IPR026960">
    <property type="entry name" value="RVT-Znf"/>
</dbReference>
<gene>
    <name evidence="3" type="primary">LOC104714907</name>
</gene>
<dbReference type="Pfam" id="PF13966">
    <property type="entry name" value="zf-RVT"/>
    <property type="match status" value="1"/>
</dbReference>
<dbReference type="GeneID" id="104714907"/>
<reference evidence="3" key="2">
    <citation type="submission" date="2025-08" db="UniProtKB">
        <authorList>
            <consortium name="RefSeq"/>
        </authorList>
    </citation>
    <scope>IDENTIFICATION</scope>
    <source>
        <tissue evidence="3">Leaf</tissue>
    </source>
</reference>
<name>A0ABM1QF45_CAMSA</name>